<dbReference type="EMBL" id="CP126659">
    <property type="protein sequence ID" value="WKA00310.1"/>
    <property type="molecule type" value="Genomic_DNA"/>
</dbReference>
<organism evidence="1 2">
    <name type="scientific">Vitis vinifera</name>
    <name type="common">Grape</name>
    <dbReference type="NCBI Taxonomy" id="29760"/>
    <lineage>
        <taxon>Eukaryota</taxon>
        <taxon>Viridiplantae</taxon>
        <taxon>Streptophyta</taxon>
        <taxon>Embryophyta</taxon>
        <taxon>Tracheophyta</taxon>
        <taxon>Spermatophyta</taxon>
        <taxon>Magnoliopsida</taxon>
        <taxon>eudicotyledons</taxon>
        <taxon>Gunneridae</taxon>
        <taxon>Pentapetalae</taxon>
        <taxon>rosids</taxon>
        <taxon>Vitales</taxon>
        <taxon>Vitaceae</taxon>
        <taxon>Viteae</taxon>
        <taxon>Vitis</taxon>
    </lineage>
</organism>
<evidence type="ECO:0000313" key="1">
    <source>
        <dbReference type="EMBL" id="WKA00310.1"/>
    </source>
</evidence>
<accession>A0ABY9CY70</accession>
<sequence length="53" mass="6027">MIPWVMVVTANTCHQEAAETEQKHEPLHCNDISHGLHILELSKFSLQSPNTPY</sequence>
<dbReference type="Proteomes" id="UP001227230">
    <property type="component" value="Chromosome 12"/>
</dbReference>
<gene>
    <name evidence="1" type="ORF">VitviT2T_018677</name>
</gene>
<reference evidence="1 2" key="1">
    <citation type="journal article" date="2023" name="Hortic Res">
        <title>The complete reference genome for grapevine (Vitis vinifera L.) genetics and breeding.</title>
        <authorList>
            <person name="Shi X."/>
            <person name="Cao S."/>
            <person name="Wang X."/>
            <person name="Huang S."/>
            <person name="Wang Y."/>
            <person name="Liu Z."/>
            <person name="Liu W."/>
            <person name="Leng X."/>
            <person name="Peng Y."/>
            <person name="Wang N."/>
            <person name="Wang Y."/>
            <person name="Ma Z."/>
            <person name="Xu X."/>
            <person name="Zhang F."/>
            <person name="Xue H."/>
            <person name="Zhong H."/>
            <person name="Wang Y."/>
            <person name="Zhang K."/>
            <person name="Velt A."/>
            <person name="Avia K."/>
            <person name="Holtgrawe D."/>
            <person name="Grimplet J."/>
            <person name="Matus J.T."/>
            <person name="Ware D."/>
            <person name="Wu X."/>
            <person name="Wang H."/>
            <person name="Liu C."/>
            <person name="Fang Y."/>
            <person name="Rustenholz C."/>
            <person name="Cheng Z."/>
            <person name="Xiao H."/>
            <person name="Zhou Y."/>
        </authorList>
    </citation>
    <scope>NUCLEOTIDE SEQUENCE [LARGE SCALE GENOMIC DNA]</scope>
    <source>
        <strain evidence="2">cv. Pinot noir / PN40024</strain>
        <tissue evidence="1">Leaf</tissue>
    </source>
</reference>
<evidence type="ECO:0000313" key="2">
    <source>
        <dbReference type="Proteomes" id="UP001227230"/>
    </source>
</evidence>
<proteinExistence type="predicted"/>
<keyword evidence="2" id="KW-1185">Reference proteome</keyword>
<name>A0ABY9CY70_VITVI</name>
<protein>
    <submittedName>
        <fullName evidence="1">Uncharacterized protein</fullName>
    </submittedName>
</protein>